<protein>
    <submittedName>
        <fullName evidence="3">Uncharacterized protein</fullName>
    </submittedName>
</protein>
<dbReference type="AlphaFoldDB" id="A0A1F5EBP7"/>
<proteinExistence type="predicted"/>
<comment type="caution">
    <text evidence="3">The sequence shown here is derived from an EMBL/GenBank/DDBJ whole genome shotgun (WGS) entry which is preliminary data.</text>
</comment>
<sequence>MAGKSDNDKGSPTEPGCILAIVLMVALGIVLWYFLMGPGKADTRESTTEPSPVASPSNASAEE</sequence>
<name>A0A1F5EBP7_9BACT</name>
<evidence type="ECO:0000313" key="4">
    <source>
        <dbReference type="Proteomes" id="UP000177481"/>
    </source>
</evidence>
<dbReference type="EMBL" id="MEZX01000002">
    <property type="protein sequence ID" value="OGD64720.1"/>
    <property type="molecule type" value="Genomic_DNA"/>
</dbReference>
<dbReference type="Proteomes" id="UP000177481">
    <property type="component" value="Unassembled WGS sequence"/>
</dbReference>
<keyword evidence="2" id="KW-0812">Transmembrane</keyword>
<feature type="transmembrane region" description="Helical" evidence="2">
    <location>
        <begin position="18"/>
        <end position="35"/>
    </location>
</feature>
<feature type="compositionally biased region" description="Low complexity" evidence="1">
    <location>
        <begin position="49"/>
        <end position="63"/>
    </location>
</feature>
<accession>A0A1F5EBP7</accession>
<keyword evidence="2" id="KW-0472">Membrane</keyword>
<evidence type="ECO:0000313" key="3">
    <source>
        <dbReference type="EMBL" id="OGD64720.1"/>
    </source>
</evidence>
<evidence type="ECO:0000256" key="2">
    <source>
        <dbReference type="SAM" id="Phobius"/>
    </source>
</evidence>
<feature type="region of interest" description="Disordered" evidence="1">
    <location>
        <begin position="41"/>
        <end position="63"/>
    </location>
</feature>
<dbReference type="STRING" id="1797471.A3A71_01550"/>
<gene>
    <name evidence="3" type="ORF">A3A71_01550</name>
</gene>
<evidence type="ECO:0000256" key="1">
    <source>
        <dbReference type="SAM" id="MobiDB-lite"/>
    </source>
</evidence>
<keyword evidence="2" id="KW-1133">Transmembrane helix</keyword>
<reference evidence="3 4" key="1">
    <citation type="journal article" date="2016" name="Nat. Commun.">
        <title>Thousands of microbial genomes shed light on interconnected biogeochemical processes in an aquifer system.</title>
        <authorList>
            <person name="Anantharaman K."/>
            <person name="Brown C.T."/>
            <person name="Hug L.A."/>
            <person name="Sharon I."/>
            <person name="Castelle C.J."/>
            <person name="Probst A.J."/>
            <person name="Thomas B.C."/>
            <person name="Singh A."/>
            <person name="Wilkins M.J."/>
            <person name="Karaoz U."/>
            <person name="Brodie E.L."/>
            <person name="Williams K.H."/>
            <person name="Hubbard S.S."/>
            <person name="Banfield J.F."/>
        </authorList>
    </citation>
    <scope>NUCLEOTIDE SEQUENCE [LARGE SCALE GENOMIC DNA]</scope>
</reference>
<organism evidence="3 4">
    <name type="scientific">Candidatus Berkelbacteria bacterium RIFCSPLOWO2_01_FULL_50_28</name>
    <dbReference type="NCBI Taxonomy" id="1797471"/>
    <lineage>
        <taxon>Bacteria</taxon>
        <taxon>Candidatus Berkelbacteria</taxon>
    </lineage>
</organism>